<comment type="caution">
    <text evidence="2">The sequence shown here is derived from an EMBL/GenBank/DDBJ whole genome shotgun (WGS) entry which is preliminary data.</text>
</comment>
<dbReference type="InterPro" id="IPR002035">
    <property type="entry name" value="VWF_A"/>
</dbReference>
<dbReference type="EMBL" id="JAATJH010000003">
    <property type="protein sequence ID" value="NJC26866.1"/>
    <property type="molecule type" value="Genomic_DNA"/>
</dbReference>
<reference evidence="2 3" key="1">
    <citation type="submission" date="2020-03" db="EMBL/GenBank/DDBJ databases">
        <title>Genomic Encyclopedia of Type Strains, Phase IV (KMG-IV): sequencing the most valuable type-strain genomes for metagenomic binning, comparative biology and taxonomic classification.</title>
        <authorList>
            <person name="Goeker M."/>
        </authorList>
    </citation>
    <scope>NUCLEOTIDE SEQUENCE [LARGE SCALE GENOMIC DNA]</scope>
    <source>
        <strain evidence="2 3">DSM 105096</strain>
    </source>
</reference>
<evidence type="ECO:0000259" key="1">
    <source>
        <dbReference type="PROSITE" id="PS50234"/>
    </source>
</evidence>
<dbReference type="Gene3D" id="3.40.50.410">
    <property type="entry name" value="von Willebrand factor, type A domain"/>
    <property type="match status" value="1"/>
</dbReference>
<dbReference type="InterPro" id="IPR036465">
    <property type="entry name" value="vWFA_dom_sf"/>
</dbReference>
<protein>
    <submittedName>
        <fullName evidence="2">Uncharacterized protein YegL</fullName>
    </submittedName>
</protein>
<dbReference type="Proteomes" id="UP000770785">
    <property type="component" value="Unassembled WGS sequence"/>
</dbReference>
<sequence>MNNPLSQKDLDWNDYLREAYVRGCAFVPGPVDEPTPLLIGRDAIYAQTQIMHHFLRSSKQAPLDRITKLVRGLDWRGFLIPADWLAEDLTSLTPRLRRLEDWVLHFRLGHYLEMIHEKRFSPATEGIPPELVAIFNFLPNYTHLLRNSYNHSVLVPTLSGPAMKERLRVEQLLEIIFAAARTVTGRHESPEDLNRLVASADDAVQAYFRLHLKLVIVPGFQKEHDAADGTEFHNETARLEKDFYQYCGADAGAMQIREMIAGDYANKLPDWTTRIIESTRQATGTKSIFDRIANYVINPAPAPIAIGAQKVKQSDLDARVSRLNPRQYKRLLNKTGVPEIANAAHRAHQRRLVGILNTLTAPALRWKLTKGAAVPDFNYRSKINHADRYREFAGLREQEIKEGEHLARLLPRLRDARSTTTLAKMTEEAKFRNRYVHAHWQKAHDERHAQLEEVERFRDAKAAEYGLVDFQGRDFARELYLDEIVRIEQEITPFVPYVRQAFKAALPVRRTVEFTTNRHAIDGPEFDPEILVQPEKYLRGEVMKTFREKRREIPIAQVNAFCLDYSKSMTHEPMRNLFKLVFLLILGLEDRKTFDAIYFFGSDFINVVDFGKGYTDRQLLFPILRFLSTVQGYQVYYAGKGYTNISAGIDESQGRVVDFAASLAGEDPDLRLVRSVFMLTDGEPTGGIFDPDKLRDFIEEKREGGTIAIKGIYLNTGDNVGSTVTHIFGAEHTVETDSFEHAVTTFVNLMTATYKEQRRAYRRALRNADLPPVLTPDTEIV</sequence>
<dbReference type="SUPFAM" id="SSF53300">
    <property type="entry name" value="vWA-like"/>
    <property type="match status" value="1"/>
</dbReference>
<accession>A0ABX0XC78</accession>
<evidence type="ECO:0000313" key="2">
    <source>
        <dbReference type="EMBL" id="NJC26866.1"/>
    </source>
</evidence>
<proteinExistence type="predicted"/>
<evidence type="ECO:0000313" key="3">
    <source>
        <dbReference type="Proteomes" id="UP000770785"/>
    </source>
</evidence>
<keyword evidence="3" id="KW-1185">Reference proteome</keyword>
<feature type="domain" description="VWFA" evidence="1">
    <location>
        <begin position="558"/>
        <end position="750"/>
    </location>
</feature>
<dbReference type="RefSeq" id="WP_168037623.1">
    <property type="nucleotide sequence ID" value="NZ_JAATJH010000003.1"/>
</dbReference>
<organism evidence="2 3">
    <name type="scientific">Neolewinella antarctica</name>
    <dbReference type="NCBI Taxonomy" id="442734"/>
    <lineage>
        <taxon>Bacteria</taxon>
        <taxon>Pseudomonadati</taxon>
        <taxon>Bacteroidota</taxon>
        <taxon>Saprospiria</taxon>
        <taxon>Saprospirales</taxon>
        <taxon>Lewinellaceae</taxon>
        <taxon>Neolewinella</taxon>
    </lineage>
</organism>
<gene>
    <name evidence="2" type="ORF">GGR27_002376</name>
</gene>
<name>A0ABX0XC78_9BACT</name>
<dbReference type="CDD" id="cd00198">
    <property type="entry name" value="vWFA"/>
    <property type="match status" value="1"/>
</dbReference>
<dbReference type="PROSITE" id="PS50234">
    <property type="entry name" value="VWFA"/>
    <property type="match status" value="1"/>
</dbReference>